<feature type="compositionally biased region" description="Basic and acidic residues" evidence="1">
    <location>
        <begin position="65"/>
        <end position="77"/>
    </location>
</feature>
<gene>
    <name evidence="2" type="ORF">F0562_022513</name>
</gene>
<protein>
    <submittedName>
        <fullName evidence="2">Uncharacterized protein</fullName>
    </submittedName>
</protein>
<evidence type="ECO:0000313" key="3">
    <source>
        <dbReference type="Proteomes" id="UP000325577"/>
    </source>
</evidence>
<accession>A0A5J5BRT6</accession>
<dbReference type="Proteomes" id="UP000325577">
    <property type="component" value="Linkage Group LG11"/>
</dbReference>
<reference evidence="2 3" key="1">
    <citation type="submission" date="2019-09" db="EMBL/GenBank/DDBJ databases">
        <title>A chromosome-level genome assembly of the Chinese tupelo Nyssa sinensis.</title>
        <authorList>
            <person name="Yang X."/>
            <person name="Kang M."/>
            <person name="Yang Y."/>
            <person name="Xiong H."/>
            <person name="Wang M."/>
            <person name="Zhang Z."/>
            <person name="Wang Z."/>
            <person name="Wu H."/>
            <person name="Ma T."/>
            <person name="Liu J."/>
            <person name="Xi Z."/>
        </authorList>
    </citation>
    <scope>NUCLEOTIDE SEQUENCE [LARGE SCALE GENOMIC DNA]</scope>
    <source>
        <strain evidence="2">J267</strain>
        <tissue evidence="2">Leaf</tissue>
    </source>
</reference>
<proteinExistence type="predicted"/>
<name>A0A5J5BRT6_9ASTE</name>
<sequence>MAVVMEVMADDGGAALEVMVRWGSDDGDDGEIWWCGGDNMRDDGDGGSCGGARTVAMGDPATAMGDDRGCGDGMRFR</sequence>
<organism evidence="2 3">
    <name type="scientific">Nyssa sinensis</name>
    <dbReference type="NCBI Taxonomy" id="561372"/>
    <lineage>
        <taxon>Eukaryota</taxon>
        <taxon>Viridiplantae</taxon>
        <taxon>Streptophyta</taxon>
        <taxon>Embryophyta</taxon>
        <taxon>Tracheophyta</taxon>
        <taxon>Spermatophyta</taxon>
        <taxon>Magnoliopsida</taxon>
        <taxon>eudicotyledons</taxon>
        <taxon>Gunneridae</taxon>
        <taxon>Pentapetalae</taxon>
        <taxon>asterids</taxon>
        <taxon>Cornales</taxon>
        <taxon>Nyssaceae</taxon>
        <taxon>Nyssa</taxon>
    </lineage>
</organism>
<evidence type="ECO:0000256" key="1">
    <source>
        <dbReference type="SAM" id="MobiDB-lite"/>
    </source>
</evidence>
<feature type="region of interest" description="Disordered" evidence="1">
    <location>
        <begin position="58"/>
        <end position="77"/>
    </location>
</feature>
<evidence type="ECO:0000313" key="2">
    <source>
        <dbReference type="EMBL" id="KAA8544447.1"/>
    </source>
</evidence>
<keyword evidence="3" id="KW-1185">Reference proteome</keyword>
<dbReference type="AlphaFoldDB" id="A0A5J5BRT6"/>
<dbReference type="EMBL" id="CM018034">
    <property type="protein sequence ID" value="KAA8544447.1"/>
    <property type="molecule type" value="Genomic_DNA"/>
</dbReference>